<sequence>MFELVVAYAIDELEGSAPRLTRTRNGHIRVHITHRTDRHLLIAAIINHTLDTLCPDAPYYDPKAHGNLWLPWLKNTFEKYG</sequence>
<name>A0AAX4QHE7_9CAUD</name>
<accession>A0AAX4QHE7</accession>
<proteinExistence type="predicted"/>
<evidence type="ECO:0000313" key="1">
    <source>
        <dbReference type="EMBL" id="XAI95538.1"/>
    </source>
</evidence>
<organism evidence="1 2">
    <name type="scientific">Microcystis phage Mvi-JY20</name>
    <dbReference type="NCBI Taxonomy" id="3128146"/>
    <lineage>
        <taxon>Viruses</taxon>
        <taxon>Duplodnaviria</taxon>
        <taxon>Heunggongvirae</taxon>
        <taxon>Uroviricota</taxon>
        <taxon>Caudoviricetes</taxon>
    </lineage>
</organism>
<dbReference type="EMBL" id="PP438412">
    <property type="protein sequence ID" value="XAI95538.1"/>
    <property type="molecule type" value="Genomic_DNA"/>
</dbReference>
<reference evidence="1" key="1">
    <citation type="submission" date="2024-03" db="EMBL/GenBank/DDBJ databases">
        <authorList>
            <person name="Lin W."/>
            <person name="Li D."/>
            <person name="Tong Y."/>
        </authorList>
    </citation>
    <scope>NUCLEOTIDE SEQUENCE</scope>
</reference>
<dbReference type="Proteomes" id="UP001459105">
    <property type="component" value="Segment"/>
</dbReference>
<protein>
    <submittedName>
        <fullName evidence="1">Uncharacterized protein</fullName>
    </submittedName>
</protein>
<evidence type="ECO:0000313" key="2">
    <source>
        <dbReference type="Proteomes" id="UP001459105"/>
    </source>
</evidence>